<dbReference type="InterPro" id="IPR014954">
    <property type="entry name" value="DUF1825"/>
</dbReference>
<evidence type="ECO:0000313" key="3">
    <source>
        <dbReference type="EMBL" id="CAB9515359.1"/>
    </source>
</evidence>
<keyword evidence="4" id="KW-1185">Reference proteome</keyword>
<sequence>MKMRFSVPLWIATFSSLVTLCHGYVTPTGQFCPHRSDAWCQYMNHLDAVSKAHQACLATKNNDDGSLEKLDNFLKEWDQLMDFGQTTTDFQLLEYLSEPHYYNQQIATVEQSNLISTCRKLLHNRKESKNDSHQDSSVAKLMAQLSALNNSHNNNQKQQQPSETEEEQDTTCTLIGTPPSDIAARPYDPAHVKLQSDVVQDAHRQLLKDHKTLIEHGATFQELHRRNKRSFLKELHHVEERWDIVFQRFQLMNVLNPDYIQQCNLWLADLGLDEEQYKQIHQDNLNYLWQQQHEDGNAFYCG</sequence>
<evidence type="ECO:0000313" key="4">
    <source>
        <dbReference type="Proteomes" id="UP001153069"/>
    </source>
</evidence>
<dbReference type="Proteomes" id="UP001153069">
    <property type="component" value="Unassembled WGS sequence"/>
</dbReference>
<accession>A0A9N8EBI2</accession>
<evidence type="ECO:0008006" key="5">
    <source>
        <dbReference type="Google" id="ProtNLM"/>
    </source>
</evidence>
<name>A0A9N8EBI2_9STRA</name>
<comment type="caution">
    <text evidence="3">The sequence shown here is derived from an EMBL/GenBank/DDBJ whole genome shotgun (WGS) entry which is preliminary data.</text>
</comment>
<proteinExistence type="predicted"/>
<dbReference type="Pfam" id="PF08855">
    <property type="entry name" value="DUF1825"/>
    <property type="match status" value="1"/>
</dbReference>
<protein>
    <recommendedName>
        <fullName evidence="5">Secreted protein</fullName>
    </recommendedName>
</protein>
<feature type="signal peptide" evidence="2">
    <location>
        <begin position="1"/>
        <end position="23"/>
    </location>
</feature>
<feature type="region of interest" description="Disordered" evidence="1">
    <location>
        <begin position="152"/>
        <end position="173"/>
    </location>
</feature>
<feature type="chain" id="PRO_5040483447" description="Secreted protein" evidence="2">
    <location>
        <begin position="24"/>
        <end position="302"/>
    </location>
</feature>
<organism evidence="3 4">
    <name type="scientific">Seminavis robusta</name>
    <dbReference type="NCBI Taxonomy" id="568900"/>
    <lineage>
        <taxon>Eukaryota</taxon>
        <taxon>Sar</taxon>
        <taxon>Stramenopiles</taxon>
        <taxon>Ochrophyta</taxon>
        <taxon>Bacillariophyta</taxon>
        <taxon>Bacillariophyceae</taxon>
        <taxon>Bacillariophycidae</taxon>
        <taxon>Naviculales</taxon>
        <taxon>Naviculaceae</taxon>
        <taxon>Seminavis</taxon>
    </lineage>
</organism>
<dbReference type="AlphaFoldDB" id="A0A9N8EBI2"/>
<keyword evidence="2" id="KW-0732">Signal</keyword>
<dbReference type="EMBL" id="CAICTM010000709">
    <property type="protein sequence ID" value="CAB9515359.1"/>
    <property type="molecule type" value="Genomic_DNA"/>
</dbReference>
<evidence type="ECO:0000256" key="1">
    <source>
        <dbReference type="SAM" id="MobiDB-lite"/>
    </source>
</evidence>
<evidence type="ECO:0000256" key="2">
    <source>
        <dbReference type="SAM" id="SignalP"/>
    </source>
</evidence>
<gene>
    <name evidence="3" type="ORF">SEMRO_710_G191030.1</name>
</gene>
<reference evidence="3" key="1">
    <citation type="submission" date="2020-06" db="EMBL/GenBank/DDBJ databases">
        <authorList>
            <consortium name="Plant Systems Biology data submission"/>
        </authorList>
    </citation>
    <scope>NUCLEOTIDE SEQUENCE</scope>
    <source>
        <strain evidence="3">D6</strain>
    </source>
</reference>